<evidence type="ECO:0000259" key="1">
    <source>
        <dbReference type="Pfam" id="PF01592"/>
    </source>
</evidence>
<dbReference type="Gene3D" id="3.90.1010.10">
    <property type="match status" value="1"/>
</dbReference>
<dbReference type="GO" id="GO:0005506">
    <property type="term" value="F:iron ion binding"/>
    <property type="evidence" value="ECO:0007669"/>
    <property type="project" value="InterPro"/>
</dbReference>
<dbReference type="KEGG" id="doe:DENOEST_2118"/>
<dbReference type="OrthoDB" id="9804157at2"/>
<proteinExistence type="predicted"/>
<dbReference type="GO" id="GO:0016226">
    <property type="term" value="P:iron-sulfur cluster assembly"/>
    <property type="evidence" value="ECO:0007669"/>
    <property type="project" value="InterPro"/>
</dbReference>
<evidence type="ECO:0000313" key="3">
    <source>
        <dbReference type="Proteomes" id="UP000515733"/>
    </source>
</evidence>
<dbReference type="Proteomes" id="UP000515733">
    <property type="component" value="Chromosome"/>
</dbReference>
<dbReference type="GO" id="GO:0051536">
    <property type="term" value="F:iron-sulfur cluster binding"/>
    <property type="evidence" value="ECO:0007669"/>
    <property type="project" value="InterPro"/>
</dbReference>
<organism evidence="2 3">
    <name type="scientific">Denitratisoma oestradiolicum</name>
    <dbReference type="NCBI Taxonomy" id="311182"/>
    <lineage>
        <taxon>Bacteria</taxon>
        <taxon>Pseudomonadati</taxon>
        <taxon>Pseudomonadota</taxon>
        <taxon>Betaproteobacteria</taxon>
        <taxon>Nitrosomonadales</taxon>
        <taxon>Sterolibacteriaceae</taxon>
        <taxon>Denitratisoma</taxon>
    </lineage>
</organism>
<gene>
    <name evidence="2" type="ORF">DENOEST_2118</name>
</gene>
<dbReference type="CDD" id="cd06664">
    <property type="entry name" value="IscU_like"/>
    <property type="match status" value="1"/>
</dbReference>
<dbReference type="AlphaFoldDB" id="A0A6S6Y1V9"/>
<dbReference type="EMBL" id="LR778301">
    <property type="protein sequence ID" value="CAB1369283.1"/>
    <property type="molecule type" value="Genomic_DNA"/>
</dbReference>
<keyword evidence="3" id="KW-1185">Reference proteome</keyword>
<feature type="domain" description="NIF system FeS cluster assembly NifU N-terminal" evidence="1">
    <location>
        <begin position="20"/>
        <end position="87"/>
    </location>
</feature>
<dbReference type="Pfam" id="PF01592">
    <property type="entry name" value="NifU_N"/>
    <property type="match status" value="1"/>
</dbReference>
<sequence>MSAALYQEALKVLAQAAHGAGRLEAADVSLRLDNPLCGDRIDLHLRCADGRIVALSHETKGCLLCRASASMLGLRASGCNAEEIGQVSAALEGLLTGRVGVSPDQWQELQVFAPVAAHPSRHGCVTLPIRALSEALRQVLQQKT</sequence>
<reference evidence="2 3" key="1">
    <citation type="submission" date="2020-03" db="EMBL/GenBank/DDBJ databases">
        <authorList>
            <consortium name="Genoscope - CEA"/>
            <person name="William W."/>
        </authorList>
    </citation>
    <scope>NUCLEOTIDE SEQUENCE [LARGE SCALE GENOMIC DNA]</scope>
    <source>
        <strain evidence="3">DSM 16959</strain>
    </source>
</reference>
<protein>
    <recommendedName>
        <fullName evidence="1">NIF system FeS cluster assembly NifU N-terminal domain-containing protein</fullName>
    </recommendedName>
</protein>
<evidence type="ECO:0000313" key="2">
    <source>
        <dbReference type="EMBL" id="CAB1369283.1"/>
    </source>
</evidence>
<dbReference type="SUPFAM" id="SSF82649">
    <property type="entry name" value="SufE/NifU"/>
    <property type="match status" value="1"/>
</dbReference>
<name>A0A6S6Y1V9_9PROT</name>
<dbReference type="InterPro" id="IPR002871">
    <property type="entry name" value="NIF_FeS_clus_asmbl_NifU_N"/>
</dbReference>
<dbReference type="RefSeq" id="WP_145770841.1">
    <property type="nucleotide sequence ID" value="NZ_LR778301.1"/>
</dbReference>
<accession>A0A6S6Y1V9</accession>